<dbReference type="RefSeq" id="WP_346112777.1">
    <property type="nucleotide sequence ID" value="NZ_BAAAMU010000107.1"/>
</dbReference>
<evidence type="ECO:0000313" key="2">
    <source>
        <dbReference type="EMBL" id="GAA1676723.1"/>
    </source>
</evidence>
<feature type="chain" id="PRO_5047043452" description="Ig-like domain-containing protein" evidence="1">
    <location>
        <begin position="26"/>
        <end position="308"/>
    </location>
</feature>
<protein>
    <recommendedName>
        <fullName evidence="4">Ig-like domain-containing protein</fullName>
    </recommendedName>
</protein>
<reference evidence="3" key="1">
    <citation type="journal article" date="2019" name="Int. J. Syst. Evol. Microbiol.">
        <title>The Global Catalogue of Microorganisms (GCM) 10K type strain sequencing project: providing services to taxonomists for standard genome sequencing and annotation.</title>
        <authorList>
            <consortium name="The Broad Institute Genomics Platform"/>
            <consortium name="The Broad Institute Genome Sequencing Center for Infectious Disease"/>
            <person name="Wu L."/>
            <person name="Ma J."/>
        </authorList>
    </citation>
    <scope>NUCLEOTIDE SEQUENCE [LARGE SCALE GENOMIC DNA]</scope>
    <source>
        <strain evidence="3">JCM 13929</strain>
    </source>
</reference>
<dbReference type="EMBL" id="BAAAMU010000107">
    <property type="protein sequence ID" value="GAA1676723.1"/>
    <property type="molecule type" value="Genomic_DNA"/>
</dbReference>
<keyword evidence="3" id="KW-1185">Reference proteome</keyword>
<proteinExistence type="predicted"/>
<accession>A0ABP4SQQ5</accession>
<dbReference type="Proteomes" id="UP001500064">
    <property type="component" value="Unassembled WGS sequence"/>
</dbReference>
<evidence type="ECO:0000313" key="3">
    <source>
        <dbReference type="Proteomes" id="UP001500064"/>
    </source>
</evidence>
<sequence>MKRLLSAIAALAVAFAVLPSGVGSAATSRAASPECGSASDQQAAIREFVQLTSDKLKINIKEENYEVQVDGANCIVKPRGSAPVTSKTVTDALGNKTITVSTSTTHVPDLSGGGVATIQQDTKWYEPTCIGPYEDETQIGIMNPLCLQWGDMRYENATRDNYVFRMYATCGARKGGPELSQVYACSVEAGQSGGSSPELLLTDYNPKGTLSLPNCQSIPLNITAGPVSAGTAVTTCERLALIKSPAPVNPWMEVAWQGKSYWEADKREVGFLLGISTARGSNAGVTVGWDMKVGPCSLAGVPYPTCAF</sequence>
<gene>
    <name evidence="2" type="ORF">GCM10009733_086990</name>
</gene>
<evidence type="ECO:0008006" key="4">
    <source>
        <dbReference type="Google" id="ProtNLM"/>
    </source>
</evidence>
<evidence type="ECO:0000256" key="1">
    <source>
        <dbReference type="SAM" id="SignalP"/>
    </source>
</evidence>
<name>A0ABP4SQQ5_9ACTN</name>
<keyword evidence="1" id="KW-0732">Signal</keyword>
<feature type="signal peptide" evidence="1">
    <location>
        <begin position="1"/>
        <end position="25"/>
    </location>
</feature>
<organism evidence="2 3">
    <name type="scientific">Nonomuraea maheshkhaliensis</name>
    <dbReference type="NCBI Taxonomy" id="419590"/>
    <lineage>
        <taxon>Bacteria</taxon>
        <taxon>Bacillati</taxon>
        <taxon>Actinomycetota</taxon>
        <taxon>Actinomycetes</taxon>
        <taxon>Streptosporangiales</taxon>
        <taxon>Streptosporangiaceae</taxon>
        <taxon>Nonomuraea</taxon>
    </lineage>
</organism>
<comment type="caution">
    <text evidence="2">The sequence shown here is derived from an EMBL/GenBank/DDBJ whole genome shotgun (WGS) entry which is preliminary data.</text>
</comment>